<dbReference type="VEuPathDB" id="FungiDB:FOZG_14301"/>
<name>W9JT29_FUSOX</name>
<sequence length="123" mass="14621">MSPCKVDEASGLRQKSMVNGMERHLKRVEEETKKIYDIFFVDRKGPEVEQGITQVMHQIKDQVFKDLGVPWHQIDLKQLKKWEHQGFAEVDADKWWHRPNQVERDRFMKMLLGGASLRKDLYP</sequence>
<dbReference type="Proteomes" id="UP000030766">
    <property type="component" value="Unassembled WGS sequence"/>
</dbReference>
<organism evidence="1">
    <name type="scientific">Fusarium oxysporum Fo47</name>
    <dbReference type="NCBI Taxonomy" id="660027"/>
    <lineage>
        <taxon>Eukaryota</taxon>
        <taxon>Fungi</taxon>
        <taxon>Dikarya</taxon>
        <taxon>Ascomycota</taxon>
        <taxon>Pezizomycotina</taxon>
        <taxon>Sordariomycetes</taxon>
        <taxon>Hypocreomycetidae</taxon>
        <taxon>Hypocreales</taxon>
        <taxon>Nectriaceae</taxon>
        <taxon>Fusarium</taxon>
        <taxon>Fusarium oxysporum species complex</taxon>
    </lineage>
</organism>
<reference evidence="1" key="2">
    <citation type="submission" date="2012-06" db="EMBL/GenBank/DDBJ databases">
        <title>Annotation of the Genome Sequence of Fusarium oxysporum Fo47.</title>
        <authorList>
            <consortium name="The Broad Institute Genomics Platform"/>
            <person name="Ma L.-J."/>
            <person name="Corby-Kistler H."/>
            <person name="Broz K."/>
            <person name="Gale L.R."/>
            <person name="Jonkers W."/>
            <person name="O'Donnell K."/>
            <person name="Ploetz R."/>
            <person name="Steinberg C."/>
            <person name="Schwartz D.C."/>
            <person name="VanEtten H."/>
            <person name="Zhou S."/>
            <person name="Young S.K."/>
            <person name="Zeng Q."/>
            <person name="Gargeya S."/>
            <person name="Fitzgerald M."/>
            <person name="Abouelleil A."/>
            <person name="Alvarado L."/>
            <person name="Chapman S.B."/>
            <person name="Gainer-Dewar J."/>
            <person name="Goldberg J."/>
            <person name="Griggs A."/>
            <person name="Gujja S."/>
            <person name="Hansen M."/>
            <person name="Howarth C."/>
            <person name="Imamovic A."/>
            <person name="Ireland A."/>
            <person name="Larimer J."/>
            <person name="McCowan C."/>
            <person name="Murphy C."/>
            <person name="Pearson M."/>
            <person name="Poon T.W."/>
            <person name="Priest M."/>
            <person name="Roberts A."/>
            <person name="Saif S."/>
            <person name="Shea T."/>
            <person name="Sykes S."/>
            <person name="Wortman J."/>
            <person name="Nusbaum C."/>
            <person name="Birren B."/>
        </authorList>
    </citation>
    <scope>NUCLEOTIDE SEQUENCE</scope>
    <source>
        <strain evidence="1">Fo47</strain>
    </source>
</reference>
<protein>
    <submittedName>
        <fullName evidence="1">Uncharacterized protein</fullName>
    </submittedName>
</protein>
<evidence type="ECO:0000313" key="1">
    <source>
        <dbReference type="EMBL" id="EWZ32780.1"/>
    </source>
</evidence>
<dbReference type="EMBL" id="JH717906">
    <property type="protein sequence ID" value="EWZ32780.1"/>
    <property type="molecule type" value="Genomic_DNA"/>
</dbReference>
<proteinExistence type="predicted"/>
<accession>W9JT29</accession>
<reference evidence="1" key="1">
    <citation type="submission" date="2011-06" db="EMBL/GenBank/DDBJ databases">
        <title>The Genome Sequence of Fusarium oxysporum Fo47.</title>
        <authorList>
            <consortium name="The Broad Institute Genome Sequencing Platform"/>
            <person name="Ma L.-J."/>
            <person name="Gale L.R."/>
            <person name="Schwartz D.C."/>
            <person name="Zhou S."/>
            <person name="Corby-Kistler H."/>
            <person name="Young S.K."/>
            <person name="Zeng Q."/>
            <person name="Gargeya S."/>
            <person name="Fitzgerald M."/>
            <person name="Haas B."/>
            <person name="Abouelleil A."/>
            <person name="Alvarado L."/>
            <person name="Arachchi H.M."/>
            <person name="Berlin A."/>
            <person name="Brown A."/>
            <person name="Chapman S.B."/>
            <person name="Chen Z."/>
            <person name="Dunbar C."/>
            <person name="Freedman E."/>
            <person name="Gearin G."/>
            <person name="Gellesch M."/>
            <person name="Goldberg J."/>
            <person name="Griggs A."/>
            <person name="Gujja S."/>
            <person name="Heiman D."/>
            <person name="Howarth C."/>
            <person name="Larson L."/>
            <person name="Lui A."/>
            <person name="MacDonald P.J.P."/>
            <person name="Mehta T."/>
            <person name="Montmayeur A."/>
            <person name="Murphy C."/>
            <person name="Neiman D."/>
            <person name="Pearson M."/>
            <person name="Priest M."/>
            <person name="Roberts A."/>
            <person name="Saif S."/>
            <person name="Shea T."/>
            <person name="Shenoy N."/>
            <person name="Sisk P."/>
            <person name="Stolte C."/>
            <person name="Sykes S."/>
            <person name="Wortman J."/>
            <person name="Nusbaum C."/>
            <person name="Birren B."/>
        </authorList>
    </citation>
    <scope>NUCLEOTIDE SEQUENCE [LARGE SCALE GENOMIC DNA]</scope>
    <source>
        <strain evidence="1">Fo47</strain>
    </source>
</reference>
<dbReference type="AlphaFoldDB" id="W9JT29"/>
<gene>
    <name evidence="1" type="ORF">FOZG_14301</name>
</gene>